<organism evidence="1 2">
    <name type="scientific">Paenibacillus cisolokensis</name>
    <dbReference type="NCBI Taxonomy" id="1658519"/>
    <lineage>
        <taxon>Bacteria</taxon>
        <taxon>Bacillati</taxon>
        <taxon>Bacillota</taxon>
        <taxon>Bacilli</taxon>
        <taxon>Bacillales</taxon>
        <taxon>Paenibacillaceae</taxon>
        <taxon>Paenibacillus</taxon>
    </lineage>
</organism>
<sequence>MKSKRRTKAAQASKWIGHTVCVGLKNGDYYVGRVVGVRNGELILSGMQGQGKLTDSFTRQDKAKVSGLLDSLLGGLGGLDGGNDGANPLGGGDGAATGLFGKLWPMIRVGIGMLQFIMPLVRKFFV</sequence>
<gene>
    <name evidence="1" type="ORF">PACILC2_11630</name>
</gene>
<evidence type="ECO:0000313" key="1">
    <source>
        <dbReference type="EMBL" id="GIQ62595.1"/>
    </source>
</evidence>
<name>A0ABQ4N349_9BACL</name>
<evidence type="ECO:0000313" key="2">
    <source>
        <dbReference type="Proteomes" id="UP000680304"/>
    </source>
</evidence>
<dbReference type="EMBL" id="BOVJ01000039">
    <property type="protein sequence ID" value="GIQ62595.1"/>
    <property type="molecule type" value="Genomic_DNA"/>
</dbReference>
<comment type="caution">
    <text evidence="1">The sequence shown here is derived from an EMBL/GenBank/DDBJ whole genome shotgun (WGS) entry which is preliminary data.</text>
</comment>
<accession>A0ABQ4N349</accession>
<proteinExistence type="predicted"/>
<dbReference type="RefSeq" id="WP_213527918.1">
    <property type="nucleotide sequence ID" value="NZ_BOVJ01000039.1"/>
</dbReference>
<reference evidence="1 2" key="1">
    <citation type="submission" date="2021-04" db="EMBL/GenBank/DDBJ databases">
        <title>Draft genome sequence of Paenibacillus cisolokensis, LC2-13A.</title>
        <authorList>
            <person name="Uke A."/>
            <person name="Chhe C."/>
            <person name="Baramee S."/>
            <person name="Kosugi A."/>
        </authorList>
    </citation>
    <scope>NUCLEOTIDE SEQUENCE [LARGE SCALE GENOMIC DNA]</scope>
    <source>
        <strain evidence="1 2">LC2-13A</strain>
    </source>
</reference>
<protein>
    <submittedName>
        <fullName evidence="1">Uncharacterized protein</fullName>
    </submittedName>
</protein>
<keyword evidence="2" id="KW-1185">Reference proteome</keyword>
<dbReference type="Proteomes" id="UP000680304">
    <property type="component" value="Unassembled WGS sequence"/>
</dbReference>